<reference evidence="1 2" key="1">
    <citation type="submission" date="2018-06" db="EMBL/GenBank/DDBJ databases">
        <title>Genomic Encyclopedia of Archaeal and Bacterial Type Strains, Phase II (KMG-II): from individual species to whole genera.</title>
        <authorList>
            <person name="Goeker M."/>
        </authorList>
    </citation>
    <scope>NUCLEOTIDE SEQUENCE [LARGE SCALE GENOMIC DNA]</scope>
    <source>
        <strain evidence="1 2">DSM 27372</strain>
    </source>
</reference>
<dbReference type="SUPFAM" id="SSF49299">
    <property type="entry name" value="PKD domain"/>
    <property type="match status" value="1"/>
</dbReference>
<dbReference type="OrthoDB" id="1493679at2"/>
<sequence>MKRSFFIILIATGIVAGCDKREDYFVKNALPPDIGIQRGDQLFLNLSDSVKVIRADQKYYPIELKLGSVNSEINSLTYQITQGKGEIEYREKPISGNSLPSEYNTVIVKYIPESLGQHQIQFTATNRFGAKQILNTRILFFNNIPPIAALKIDPTDNPKEFIINGEGSTSGDAKFGGYLVKYAIKVNDQEFILKSPKMHYIFPQSGEYTITLKVYDNDGASNEVQQKLIVKE</sequence>
<name>A0A318U678_9SPHI</name>
<evidence type="ECO:0000313" key="2">
    <source>
        <dbReference type="Proteomes" id="UP000248198"/>
    </source>
</evidence>
<dbReference type="EMBL" id="QKLU01000012">
    <property type="protein sequence ID" value="PYF68431.1"/>
    <property type="molecule type" value="Genomic_DNA"/>
</dbReference>
<dbReference type="Proteomes" id="UP000248198">
    <property type="component" value="Unassembled WGS sequence"/>
</dbReference>
<gene>
    <name evidence="1" type="ORF">B0O44_11215</name>
</gene>
<dbReference type="CDD" id="cd00146">
    <property type="entry name" value="PKD"/>
    <property type="match status" value="1"/>
</dbReference>
<dbReference type="Gene3D" id="2.60.40.10">
    <property type="entry name" value="Immunoglobulins"/>
    <property type="match status" value="1"/>
</dbReference>
<dbReference type="PROSITE" id="PS51257">
    <property type="entry name" value="PROKAR_LIPOPROTEIN"/>
    <property type="match status" value="1"/>
</dbReference>
<keyword evidence="2" id="KW-1185">Reference proteome</keyword>
<proteinExistence type="predicted"/>
<dbReference type="InterPro" id="IPR038707">
    <property type="entry name" value="TraQ_sf"/>
</dbReference>
<dbReference type="InterPro" id="IPR013783">
    <property type="entry name" value="Ig-like_fold"/>
</dbReference>
<evidence type="ECO:0008006" key="3">
    <source>
        <dbReference type="Google" id="ProtNLM"/>
    </source>
</evidence>
<evidence type="ECO:0000313" key="1">
    <source>
        <dbReference type="EMBL" id="PYF68431.1"/>
    </source>
</evidence>
<dbReference type="RefSeq" id="WP_110834689.1">
    <property type="nucleotide sequence ID" value="NZ_QKLU01000012.1"/>
</dbReference>
<protein>
    <recommendedName>
        <fullName evidence="3">PKD domain-containing protein</fullName>
    </recommendedName>
</protein>
<accession>A0A318U678</accession>
<dbReference type="InterPro" id="IPR035986">
    <property type="entry name" value="PKD_dom_sf"/>
</dbReference>
<organism evidence="1 2">
    <name type="scientific">Pedobacter nutrimenti</name>
    <dbReference type="NCBI Taxonomy" id="1241337"/>
    <lineage>
        <taxon>Bacteria</taxon>
        <taxon>Pseudomonadati</taxon>
        <taxon>Bacteroidota</taxon>
        <taxon>Sphingobacteriia</taxon>
        <taxon>Sphingobacteriales</taxon>
        <taxon>Sphingobacteriaceae</taxon>
        <taxon>Pedobacter</taxon>
    </lineage>
</organism>
<dbReference type="AlphaFoldDB" id="A0A318U678"/>
<dbReference type="Gene3D" id="2.60.40.2410">
    <property type="entry name" value="Uncharacterised protein PF12988, DUF3872"/>
    <property type="match status" value="1"/>
</dbReference>
<comment type="caution">
    <text evidence="1">The sequence shown here is derived from an EMBL/GenBank/DDBJ whole genome shotgun (WGS) entry which is preliminary data.</text>
</comment>